<organism evidence="4 5">
    <name type="scientific">Emiliania huxleyi (strain CCMP1516)</name>
    <dbReference type="NCBI Taxonomy" id="280463"/>
    <lineage>
        <taxon>Eukaryota</taxon>
        <taxon>Haptista</taxon>
        <taxon>Haptophyta</taxon>
        <taxon>Prymnesiophyceae</taxon>
        <taxon>Isochrysidales</taxon>
        <taxon>Noelaerhabdaceae</taxon>
        <taxon>Emiliania</taxon>
    </lineage>
</organism>
<dbReference type="RefSeq" id="XP_005790691.1">
    <property type="nucleotide sequence ID" value="XM_005790634.1"/>
</dbReference>
<keyword evidence="5" id="KW-1185">Reference proteome</keyword>
<protein>
    <recommendedName>
        <fullName evidence="3">Carbohydrate kinase PfkB domain-containing protein</fullName>
    </recommendedName>
</protein>
<accession>A0A0D3KR77</accession>
<evidence type="ECO:0000259" key="3">
    <source>
        <dbReference type="Pfam" id="PF00294"/>
    </source>
</evidence>
<dbReference type="PROSITE" id="PS00584">
    <property type="entry name" value="PFKB_KINASES_2"/>
    <property type="match status" value="1"/>
</dbReference>
<dbReference type="InterPro" id="IPR002173">
    <property type="entry name" value="Carboh/pur_kinase_PfkB_CS"/>
</dbReference>
<dbReference type="Gene3D" id="3.40.1190.20">
    <property type="match status" value="1"/>
</dbReference>
<evidence type="ECO:0000256" key="2">
    <source>
        <dbReference type="ARBA" id="ARBA00022777"/>
    </source>
</evidence>
<dbReference type="HOGENOM" id="CLU_2255279_0_0_1"/>
<evidence type="ECO:0000256" key="1">
    <source>
        <dbReference type="ARBA" id="ARBA00022679"/>
    </source>
</evidence>
<dbReference type="PaxDb" id="2903-EOD38262"/>
<dbReference type="InterPro" id="IPR011611">
    <property type="entry name" value="PfkB_dom"/>
</dbReference>
<evidence type="ECO:0000313" key="4">
    <source>
        <dbReference type="EnsemblProtists" id="EOD38262"/>
    </source>
</evidence>
<dbReference type="Pfam" id="PF00294">
    <property type="entry name" value="PfkB"/>
    <property type="match status" value="1"/>
</dbReference>
<feature type="domain" description="Carbohydrate kinase PfkB" evidence="3">
    <location>
        <begin position="24"/>
        <end position="88"/>
    </location>
</feature>
<dbReference type="Proteomes" id="UP000013827">
    <property type="component" value="Unassembled WGS sequence"/>
</dbReference>
<reference evidence="4" key="2">
    <citation type="submission" date="2024-10" db="UniProtKB">
        <authorList>
            <consortium name="EnsemblProtists"/>
        </authorList>
    </citation>
    <scope>IDENTIFICATION</scope>
</reference>
<proteinExistence type="predicted"/>
<name>A0A0D3KR77_EMIH1</name>
<dbReference type="GeneID" id="17283532"/>
<reference evidence="5" key="1">
    <citation type="journal article" date="2013" name="Nature">
        <title>Pan genome of the phytoplankton Emiliania underpins its global distribution.</title>
        <authorList>
            <person name="Read B.A."/>
            <person name="Kegel J."/>
            <person name="Klute M.J."/>
            <person name="Kuo A."/>
            <person name="Lefebvre S.C."/>
            <person name="Maumus F."/>
            <person name="Mayer C."/>
            <person name="Miller J."/>
            <person name="Monier A."/>
            <person name="Salamov A."/>
            <person name="Young J."/>
            <person name="Aguilar M."/>
            <person name="Claverie J.M."/>
            <person name="Frickenhaus S."/>
            <person name="Gonzalez K."/>
            <person name="Herman E.K."/>
            <person name="Lin Y.C."/>
            <person name="Napier J."/>
            <person name="Ogata H."/>
            <person name="Sarno A.F."/>
            <person name="Shmutz J."/>
            <person name="Schroeder D."/>
            <person name="de Vargas C."/>
            <person name="Verret F."/>
            <person name="von Dassow P."/>
            <person name="Valentin K."/>
            <person name="Van de Peer Y."/>
            <person name="Wheeler G."/>
            <person name="Dacks J.B."/>
            <person name="Delwiche C.F."/>
            <person name="Dyhrman S.T."/>
            <person name="Glockner G."/>
            <person name="John U."/>
            <person name="Richards T."/>
            <person name="Worden A.Z."/>
            <person name="Zhang X."/>
            <person name="Grigoriev I.V."/>
            <person name="Allen A.E."/>
            <person name="Bidle K."/>
            <person name="Borodovsky M."/>
            <person name="Bowler C."/>
            <person name="Brownlee C."/>
            <person name="Cock J.M."/>
            <person name="Elias M."/>
            <person name="Gladyshev V.N."/>
            <person name="Groth M."/>
            <person name="Guda C."/>
            <person name="Hadaegh A."/>
            <person name="Iglesias-Rodriguez M.D."/>
            <person name="Jenkins J."/>
            <person name="Jones B.M."/>
            <person name="Lawson T."/>
            <person name="Leese F."/>
            <person name="Lindquist E."/>
            <person name="Lobanov A."/>
            <person name="Lomsadze A."/>
            <person name="Malik S.B."/>
            <person name="Marsh M.E."/>
            <person name="Mackinder L."/>
            <person name="Mock T."/>
            <person name="Mueller-Roeber B."/>
            <person name="Pagarete A."/>
            <person name="Parker M."/>
            <person name="Probert I."/>
            <person name="Quesneville H."/>
            <person name="Raines C."/>
            <person name="Rensing S.A."/>
            <person name="Riano-Pachon D.M."/>
            <person name="Richier S."/>
            <person name="Rokitta S."/>
            <person name="Shiraiwa Y."/>
            <person name="Soanes D.M."/>
            <person name="van der Giezen M."/>
            <person name="Wahlund T.M."/>
            <person name="Williams B."/>
            <person name="Wilson W."/>
            <person name="Wolfe G."/>
            <person name="Wurch L.L."/>
        </authorList>
    </citation>
    <scope>NUCLEOTIDE SEQUENCE</scope>
</reference>
<keyword evidence="1" id="KW-0808">Transferase</keyword>
<keyword evidence="2" id="KW-0418">Kinase</keyword>
<dbReference type="EnsemblProtists" id="EOD38262">
    <property type="protein sequence ID" value="EOD38262"/>
    <property type="gene ID" value="EMIHUDRAFT_200824"/>
</dbReference>
<dbReference type="GO" id="GO:0016301">
    <property type="term" value="F:kinase activity"/>
    <property type="evidence" value="ECO:0007669"/>
    <property type="project" value="UniProtKB-KW"/>
</dbReference>
<dbReference type="SUPFAM" id="SSF53613">
    <property type="entry name" value="Ribokinase-like"/>
    <property type="match status" value="1"/>
</dbReference>
<sequence>MPDGRLFTPCGRVGSSGLDAEVCFEELPALAATVKSTRGAGDSFVAGAAWGLLRAPTLDLANTDTVRAALRAGLRAAQLTVQSDAAISVEVSADRLEPALAGAA</sequence>
<dbReference type="InterPro" id="IPR029056">
    <property type="entry name" value="Ribokinase-like"/>
</dbReference>
<dbReference type="KEGG" id="ehx:EMIHUDRAFT_200824"/>
<evidence type="ECO:0000313" key="5">
    <source>
        <dbReference type="Proteomes" id="UP000013827"/>
    </source>
</evidence>
<dbReference type="AlphaFoldDB" id="A0A0D3KR77"/>